<protein>
    <recommendedName>
        <fullName evidence="4">Alpha-amylase</fullName>
    </recommendedName>
</protein>
<proteinExistence type="predicted"/>
<feature type="region of interest" description="Disordered" evidence="1">
    <location>
        <begin position="350"/>
        <end position="377"/>
    </location>
</feature>
<dbReference type="Gene3D" id="3.20.20.80">
    <property type="entry name" value="Glycosidases"/>
    <property type="match status" value="1"/>
</dbReference>
<organism evidence="2 3">
    <name type="scientific">Symbiodinium microadriaticum</name>
    <name type="common">Dinoflagellate</name>
    <name type="synonym">Zooxanthella microadriatica</name>
    <dbReference type="NCBI Taxonomy" id="2951"/>
    <lineage>
        <taxon>Eukaryota</taxon>
        <taxon>Sar</taxon>
        <taxon>Alveolata</taxon>
        <taxon>Dinophyceae</taxon>
        <taxon>Suessiales</taxon>
        <taxon>Symbiodiniaceae</taxon>
        <taxon>Symbiodinium</taxon>
    </lineage>
</organism>
<sequence>MGQVISYMHFAEAIDYIVTCWTWLFAPLCVQTFNMLIFSFSQEQGSQLTWPCFTQPLIGEVYTHMGITNLAVELIFQSSGHGKMLASNLWKYSEFNLRKEKLFLGDWVSPPSEHILGDSWCRAANVNVMASWLTLYSITWLDLSSSRLKRHVAKVRFHHYPGNEHSNCGLPPWTNNKRRSLSSGWPESPGEQETLDCVRYESLRVDAAMNIYPESLAEGISWPQHPMECLVLALHPLGGRLGNKHAKASRYAEVEEQVCKCRAGFCCRRREEGQLEDEGRCLEPLGVKESLLERECPNWRSVNFREHVTMFGIRYLSFLQFIRACKLVGEQVGQDDLDDRDSKMDQAYSVQTPAAEVSRGPRDPVFGPTGSDENDVPPACYEQEPLQHSKDRVNMSTAGYIMATAIGSATDFTFGQRVAESLFDGKAGGWFNRPVPTERALLFLDNHDQQRERWKPEAQLYMLAWPYGADKRSAVRHLPPVARDNSPSRGFQLTSKGKDSGRFDMGSCRGLYKSIAASAKSDIRPGAVSTCGDMFPDSQIHSDQCSQVLELLWWKTAVLVLELFDVRYEFDAIVCKSIDNAEYLSQVQCQANIRTPTGEHVSAKLGIDYDGLPGLPDAWPTCLPLTYASVRLNNMSRCAGSSVLVKNLTIVIPEVKEPELKSTLGSKVEASAVVIHALQGSQQAVRIACTLDVAG</sequence>
<keyword evidence="3" id="KW-1185">Reference proteome</keyword>
<gene>
    <name evidence="2" type="ORF">AK812_SmicGene35810</name>
</gene>
<dbReference type="EMBL" id="LSRX01001117">
    <property type="protein sequence ID" value="OLP83410.1"/>
    <property type="molecule type" value="Genomic_DNA"/>
</dbReference>
<evidence type="ECO:0000256" key="1">
    <source>
        <dbReference type="SAM" id="MobiDB-lite"/>
    </source>
</evidence>
<dbReference type="Proteomes" id="UP000186817">
    <property type="component" value="Unassembled WGS sequence"/>
</dbReference>
<evidence type="ECO:0000313" key="2">
    <source>
        <dbReference type="EMBL" id="OLP83410.1"/>
    </source>
</evidence>
<reference evidence="2 3" key="1">
    <citation type="submission" date="2016-02" db="EMBL/GenBank/DDBJ databases">
        <title>Genome analysis of coral dinoflagellate symbionts highlights evolutionary adaptations to a symbiotic lifestyle.</title>
        <authorList>
            <person name="Aranda M."/>
            <person name="Li Y."/>
            <person name="Liew Y.J."/>
            <person name="Baumgarten S."/>
            <person name="Simakov O."/>
            <person name="Wilson M."/>
            <person name="Piel J."/>
            <person name="Ashoor H."/>
            <person name="Bougouffa S."/>
            <person name="Bajic V.B."/>
            <person name="Ryu T."/>
            <person name="Ravasi T."/>
            <person name="Bayer T."/>
            <person name="Micklem G."/>
            <person name="Kim H."/>
            <person name="Bhak J."/>
            <person name="Lajeunesse T.C."/>
            <person name="Voolstra C.R."/>
        </authorList>
    </citation>
    <scope>NUCLEOTIDE SEQUENCE [LARGE SCALE GENOMIC DNA]</scope>
    <source>
        <strain evidence="2 3">CCMP2467</strain>
    </source>
</reference>
<name>A0A1Q9CKF7_SYMMI</name>
<accession>A0A1Q9CKF7</accession>
<comment type="caution">
    <text evidence="2">The sequence shown here is derived from an EMBL/GenBank/DDBJ whole genome shotgun (WGS) entry which is preliminary data.</text>
</comment>
<evidence type="ECO:0008006" key="4">
    <source>
        <dbReference type="Google" id="ProtNLM"/>
    </source>
</evidence>
<dbReference type="AlphaFoldDB" id="A0A1Q9CKF7"/>
<dbReference type="OrthoDB" id="550577at2759"/>
<evidence type="ECO:0000313" key="3">
    <source>
        <dbReference type="Proteomes" id="UP000186817"/>
    </source>
</evidence>